<evidence type="ECO:0000313" key="5">
    <source>
        <dbReference type="EMBL" id="OIR06476.1"/>
    </source>
</evidence>
<dbReference type="InterPro" id="IPR017853">
    <property type="entry name" value="GH"/>
</dbReference>
<keyword evidence="5" id="KW-0326">Glycosidase</keyword>
<gene>
    <name evidence="5" type="primary">xynZ_1</name>
    <name evidence="5" type="ORF">GALL_113930</name>
</gene>
<comment type="caution">
    <text evidence="5">The sequence shown here is derived from an EMBL/GenBank/DDBJ whole genome shotgun (WGS) entry which is preliminary data.</text>
</comment>
<dbReference type="GO" id="GO:0031176">
    <property type="term" value="F:endo-1,4-beta-xylanase activity"/>
    <property type="evidence" value="ECO:0007669"/>
    <property type="project" value="UniProtKB-EC"/>
</dbReference>
<dbReference type="SMART" id="SM00633">
    <property type="entry name" value="Glyco_10"/>
    <property type="match status" value="1"/>
</dbReference>
<evidence type="ECO:0000259" key="4">
    <source>
        <dbReference type="PROSITE" id="PS51760"/>
    </source>
</evidence>
<dbReference type="PANTHER" id="PTHR31490">
    <property type="entry name" value="GLYCOSYL HYDROLASE"/>
    <property type="match status" value="1"/>
</dbReference>
<accession>A0A1J5SY01</accession>
<dbReference type="PANTHER" id="PTHR31490:SF1">
    <property type="entry name" value="ENDO-1,4-BETA-XYLANASE 1"/>
    <property type="match status" value="1"/>
</dbReference>
<protein>
    <submittedName>
        <fullName evidence="5">Endo-1,4-beta-xylanase Z</fullName>
        <ecNumber evidence="5">3.2.1.8</ecNumber>
    </submittedName>
</protein>
<dbReference type="Gene3D" id="3.20.20.80">
    <property type="entry name" value="Glycosidases"/>
    <property type="match status" value="1"/>
</dbReference>
<dbReference type="InterPro" id="IPR044846">
    <property type="entry name" value="GH10"/>
</dbReference>
<dbReference type="PRINTS" id="PR00134">
    <property type="entry name" value="GLHYDRLASE10"/>
</dbReference>
<dbReference type="EMBL" id="MLJW01000043">
    <property type="protein sequence ID" value="OIR06476.1"/>
    <property type="molecule type" value="Genomic_DNA"/>
</dbReference>
<evidence type="ECO:0000256" key="2">
    <source>
        <dbReference type="ARBA" id="ARBA00023277"/>
    </source>
</evidence>
<dbReference type="Pfam" id="PF00331">
    <property type="entry name" value="Glyco_hydro_10"/>
    <property type="match status" value="1"/>
</dbReference>
<keyword evidence="5" id="KW-0858">Xylan degradation</keyword>
<proteinExistence type="predicted"/>
<organism evidence="5">
    <name type="scientific">mine drainage metagenome</name>
    <dbReference type="NCBI Taxonomy" id="410659"/>
    <lineage>
        <taxon>unclassified sequences</taxon>
        <taxon>metagenomes</taxon>
        <taxon>ecological metagenomes</taxon>
    </lineage>
</organism>
<keyword evidence="3" id="KW-0624">Polysaccharide degradation</keyword>
<dbReference type="SUPFAM" id="SSF51445">
    <property type="entry name" value="(Trans)glycosidases"/>
    <property type="match status" value="1"/>
</dbReference>
<dbReference type="AlphaFoldDB" id="A0A1J5SY01"/>
<dbReference type="InterPro" id="IPR001000">
    <property type="entry name" value="GH10_dom"/>
</dbReference>
<feature type="domain" description="GH10" evidence="4">
    <location>
        <begin position="74"/>
        <end position="372"/>
    </location>
</feature>
<keyword evidence="2" id="KW-0119">Carbohydrate metabolism</keyword>
<dbReference type="PROSITE" id="PS51760">
    <property type="entry name" value="GH10_2"/>
    <property type="match status" value="1"/>
</dbReference>
<evidence type="ECO:0000256" key="1">
    <source>
        <dbReference type="ARBA" id="ARBA00022801"/>
    </source>
</evidence>
<keyword evidence="1 5" id="KW-0378">Hydrolase</keyword>
<name>A0A1J5SY01_9ZZZZ</name>
<sequence length="431" mass="48181">MKSSLILLLACTVCATLRADWRSDADARIDKIRKGNFAVEVLDAQGAPVRGATVSYHLLRHEFLFGTAIAYAPYTEKDALGTAYRKFILDNLNGLVCENEMKWYSDEVKEGHEDYSQADALVAFAQKHHLMMRGHCLFWEKQKFAMPWQLKLTPAQLRAAVERRLVDTVTRYKGKVISWDVDNEMLDGDFFRSRLGDDIVPWMFKTAHKIDPHALLFVNEYGILGNPEKTERYIAEIRKLQAEGAPVGGIGIQSHDTDRFTDNPNAKIINDGRPDWMLRTPLTPKAFLATLDRLYSATGLPIHITEISAKVHDPERRAKVLDMLFRLSFSHPGVQALVLWGFDAKHHWLGADAALMNADGTLTPAGVDITHLIHDVWTSNGTVSSNDDGRAAFRAFYGTYELTITLPGGGTVKRTVFLGKAVHGPVPVVVN</sequence>
<dbReference type="EC" id="3.2.1.8" evidence="5"/>
<evidence type="ECO:0000256" key="3">
    <source>
        <dbReference type="ARBA" id="ARBA00023326"/>
    </source>
</evidence>
<dbReference type="GO" id="GO:0045493">
    <property type="term" value="P:xylan catabolic process"/>
    <property type="evidence" value="ECO:0007669"/>
    <property type="project" value="UniProtKB-KW"/>
</dbReference>
<reference evidence="5" key="1">
    <citation type="submission" date="2016-10" db="EMBL/GenBank/DDBJ databases">
        <title>Sequence of Gallionella enrichment culture.</title>
        <authorList>
            <person name="Poehlein A."/>
            <person name="Muehling M."/>
            <person name="Daniel R."/>
        </authorList>
    </citation>
    <scope>NUCLEOTIDE SEQUENCE</scope>
</reference>